<name>A0A1Q9CGK9_SYMMI</name>
<evidence type="ECO:0000313" key="2">
    <source>
        <dbReference type="EMBL" id="OLP82078.1"/>
    </source>
</evidence>
<dbReference type="InterPro" id="IPR007144">
    <property type="entry name" value="SSU_processome_Utp11"/>
</dbReference>
<dbReference type="Proteomes" id="UP000186817">
    <property type="component" value="Unassembled WGS sequence"/>
</dbReference>
<protein>
    <submittedName>
        <fullName evidence="2">Uncharacterized protein</fullName>
    </submittedName>
</protein>
<organism evidence="2 3">
    <name type="scientific">Symbiodinium microadriaticum</name>
    <name type="common">Dinoflagellate</name>
    <name type="synonym">Zooxanthella microadriatica</name>
    <dbReference type="NCBI Taxonomy" id="2951"/>
    <lineage>
        <taxon>Eukaryota</taxon>
        <taxon>Sar</taxon>
        <taxon>Alveolata</taxon>
        <taxon>Dinophyceae</taxon>
        <taxon>Suessiales</taxon>
        <taxon>Symbiodiniaceae</taxon>
        <taxon>Symbiodinium</taxon>
    </lineage>
</organism>
<gene>
    <name evidence="2" type="ORF">AK812_SmicGene37284</name>
</gene>
<sequence length="522" mass="57793">MGGGRIRPILSACGFLRHASIDGHDSQDIYRRPEQLHSPSRPAANIITSSAAMSACARGSGGSSWSYTLNLASQAGVKGMRPTAVSFGALLTAFQKAVFWEQALLALGTLSENSLGPDVQTAGAALAACAVSRRWLEVSDILQKLHMVDVQPDAWMHEWVLKSQGAGKSSADIRSWCRSFAKSPQPRFGQKPDMSKDCEEEQLAESQDTQYVAMREQIDKKAVDKRTQQLHFLDAEKPNKHVVFVDEDDLGDRSSSSSSSKSTGKTLKDFNLAEYFDTHPMLLQRKANRLRLKQLETKLLTQPEPMAAQAETRIHVNGPQAQEKSFEWVTVVEEEQEEEEEQEQQPQQQQMMIGARAFGVLQLTSVHLADQDVVIYDRFDRAIPVLQDAYVFLSCAAMLEHFTQPETEKSVSWSDWFRALSRIVVGNVSEDSIIVPADRAVVLGHMVARKKFNVNSSSLNRKSCSLSGIYVASDSGALLTASVPDVAKRKRAILAKTRRSSRQKLARDPPGIHASTRDPLQT</sequence>
<dbReference type="EMBL" id="LSRX01001225">
    <property type="protein sequence ID" value="OLP82078.1"/>
    <property type="molecule type" value="Genomic_DNA"/>
</dbReference>
<accession>A0A1Q9CGK9</accession>
<keyword evidence="3" id="KW-1185">Reference proteome</keyword>
<reference evidence="2 3" key="1">
    <citation type="submission" date="2016-02" db="EMBL/GenBank/DDBJ databases">
        <title>Genome analysis of coral dinoflagellate symbionts highlights evolutionary adaptations to a symbiotic lifestyle.</title>
        <authorList>
            <person name="Aranda M."/>
            <person name="Li Y."/>
            <person name="Liew Y.J."/>
            <person name="Baumgarten S."/>
            <person name="Simakov O."/>
            <person name="Wilson M."/>
            <person name="Piel J."/>
            <person name="Ashoor H."/>
            <person name="Bougouffa S."/>
            <person name="Bajic V.B."/>
            <person name="Ryu T."/>
            <person name="Ravasi T."/>
            <person name="Bayer T."/>
            <person name="Micklem G."/>
            <person name="Kim H."/>
            <person name="Bhak J."/>
            <person name="Lajeunesse T.C."/>
            <person name="Voolstra C.R."/>
        </authorList>
    </citation>
    <scope>NUCLEOTIDE SEQUENCE [LARGE SCALE GENOMIC DNA]</scope>
    <source>
        <strain evidence="2 3">CCMP2467</strain>
    </source>
</reference>
<evidence type="ECO:0000256" key="1">
    <source>
        <dbReference type="SAM" id="MobiDB-lite"/>
    </source>
</evidence>
<dbReference type="AlphaFoldDB" id="A0A1Q9CGK9"/>
<dbReference type="GO" id="GO:0032040">
    <property type="term" value="C:small-subunit processome"/>
    <property type="evidence" value="ECO:0007669"/>
    <property type="project" value="InterPro"/>
</dbReference>
<dbReference type="Pfam" id="PF03998">
    <property type="entry name" value="Utp11"/>
    <property type="match status" value="1"/>
</dbReference>
<dbReference type="OrthoDB" id="29058at2759"/>
<dbReference type="InterPro" id="IPR011990">
    <property type="entry name" value="TPR-like_helical_dom_sf"/>
</dbReference>
<comment type="caution">
    <text evidence="2">The sequence shown here is derived from an EMBL/GenBank/DDBJ whole genome shotgun (WGS) entry which is preliminary data.</text>
</comment>
<dbReference type="GO" id="GO:0006364">
    <property type="term" value="P:rRNA processing"/>
    <property type="evidence" value="ECO:0007669"/>
    <property type="project" value="InterPro"/>
</dbReference>
<dbReference type="Gene3D" id="1.25.40.10">
    <property type="entry name" value="Tetratricopeptide repeat domain"/>
    <property type="match status" value="1"/>
</dbReference>
<proteinExistence type="predicted"/>
<evidence type="ECO:0000313" key="3">
    <source>
        <dbReference type="Proteomes" id="UP000186817"/>
    </source>
</evidence>
<feature type="region of interest" description="Disordered" evidence="1">
    <location>
        <begin position="497"/>
        <end position="522"/>
    </location>
</feature>